<dbReference type="InterPro" id="IPR009875">
    <property type="entry name" value="PilZ_domain"/>
</dbReference>
<dbReference type="EMBL" id="CP011388">
    <property type="protein sequence ID" value="ANE45139.1"/>
    <property type="molecule type" value="Genomic_DNA"/>
</dbReference>
<dbReference type="Proteomes" id="UP000076927">
    <property type="component" value="Chromosome"/>
</dbReference>
<sequence length="230" mass="25666">MYTNSNLAKKMNYQTSIAASVLLQCKTVVEKEDFVSTGILTYAEGDVIEVEIAEYKLFDLGKPVKLTVYSKAGIYVFHTMVVAKDRGAIMVLNPPDNRKKFKEQRETTRVQVDCKGILLRDHASKDNPDNEPIALSLKNISLSGMGLAVYAYEPIPVGSQMSVRVDIGFPLTCRVEIIRCEFIGQGHYYGVRMLSLTSEQTSAIRAFIVKTQTVTYFSKKKDDASKAAEE</sequence>
<dbReference type="Gene3D" id="2.40.10.220">
    <property type="entry name" value="predicted glycosyltransferase like domains"/>
    <property type="match status" value="1"/>
</dbReference>
<dbReference type="AlphaFoldDB" id="A0A172TDM2"/>
<dbReference type="Pfam" id="PF07238">
    <property type="entry name" value="PilZ"/>
    <property type="match status" value="1"/>
</dbReference>
<accession>A0A172TDM2</accession>
<dbReference type="STRING" id="1178515.SY83_00925"/>
<gene>
    <name evidence="2" type="ORF">SY83_00925</name>
</gene>
<proteinExistence type="predicted"/>
<feature type="domain" description="PilZ" evidence="1">
    <location>
        <begin position="129"/>
        <end position="208"/>
    </location>
</feature>
<name>A0A172TDM2_9BACL</name>
<evidence type="ECO:0000259" key="1">
    <source>
        <dbReference type="Pfam" id="PF07238"/>
    </source>
</evidence>
<keyword evidence="3" id="KW-1185">Reference proteome</keyword>
<dbReference type="GO" id="GO:0035438">
    <property type="term" value="F:cyclic-di-GMP binding"/>
    <property type="evidence" value="ECO:0007669"/>
    <property type="project" value="InterPro"/>
</dbReference>
<protein>
    <recommendedName>
        <fullName evidence="1">PilZ domain-containing protein</fullName>
    </recommendedName>
</protein>
<evidence type="ECO:0000313" key="2">
    <source>
        <dbReference type="EMBL" id="ANE45139.1"/>
    </source>
</evidence>
<dbReference type="KEGG" id="pswu:SY83_00925"/>
<dbReference type="PATRIC" id="fig|1178515.4.peg.157"/>
<dbReference type="RefSeq" id="WP_068603414.1">
    <property type="nucleotide sequence ID" value="NZ_CP011388.1"/>
</dbReference>
<dbReference type="SUPFAM" id="SSF141371">
    <property type="entry name" value="PilZ domain-like"/>
    <property type="match status" value="1"/>
</dbReference>
<reference evidence="2 3" key="1">
    <citation type="submission" date="2015-01" db="EMBL/GenBank/DDBJ databases">
        <title>Paenibacillus swuensis/DY6/whole genome sequencing.</title>
        <authorList>
            <person name="Kim M.K."/>
            <person name="Srinivasan S."/>
            <person name="Lee J.-J."/>
        </authorList>
    </citation>
    <scope>NUCLEOTIDE SEQUENCE [LARGE SCALE GENOMIC DNA]</scope>
    <source>
        <strain evidence="2 3">DY6</strain>
    </source>
</reference>
<organism evidence="2 3">
    <name type="scientific">Paenibacillus swuensis</name>
    <dbReference type="NCBI Taxonomy" id="1178515"/>
    <lineage>
        <taxon>Bacteria</taxon>
        <taxon>Bacillati</taxon>
        <taxon>Bacillota</taxon>
        <taxon>Bacilli</taxon>
        <taxon>Bacillales</taxon>
        <taxon>Paenibacillaceae</taxon>
        <taxon>Paenibacillus</taxon>
    </lineage>
</organism>
<evidence type="ECO:0000313" key="3">
    <source>
        <dbReference type="Proteomes" id="UP000076927"/>
    </source>
</evidence>